<keyword evidence="3" id="KW-1185">Reference proteome</keyword>
<dbReference type="Gene3D" id="2.40.320.10">
    <property type="entry name" value="Hypothetical Protein Pfu-838710-001"/>
    <property type="match status" value="1"/>
</dbReference>
<evidence type="ECO:0000313" key="2">
    <source>
        <dbReference type="EMBL" id="SJZ67589.1"/>
    </source>
</evidence>
<dbReference type="InterPro" id="IPR023577">
    <property type="entry name" value="CYTH_domain"/>
</dbReference>
<evidence type="ECO:0000259" key="1">
    <source>
        <dbReference type="PROSITE" id="PS51707"/>
    </source>
</evidence>
<dbReference type="InterPro" id="IPR008173">
    <property type="entry name" value="Adenylyl_cyclase_CyaB"/>
</dbReference>
<accession>A0A1T4MKN5</accession>
<reference evidence="2 3" key="1">
    <citation type="submission" date="2017-02" db="EMBL/GenBank/DDBJ databases">
        <authorList>
            <person name="Peterson S.W."/>
        </authorList>
    </citation>
    <scope>NUCLEOTIDE SEQUENCE [LARGE SCALE GENOMIC DNA]</scope>
    <source>
        <strain evidence="2 3">ATCC BAA-909</strain>
    </source>
</reference>
<dbReference type="SMART" id="SM01118">
    <property type="entry name" value="CYTH"/>
    <property type="match status" value="1"/>
</dbReference>
<dbReference type="PROSITE" id="PS51707">
    <property type="entry name" value="CYTH"/>
    <property type="match status" value="1"/>
</dbReference>
<proteinExistence type="predicted"/>
<dbReference type="SUPFAM" id="SSF55154">
    <property type="entry name" value="CYTH-like phosphatases"/>
    <property type="match status" value="1"/>
</dbReference>
<evidence type="ECO:0000313" key="3">
    <source>
        <dbReference type="Proteomes" id="UP000190395"/>
    </source>
</evidence>
<name>A0A1T4MKN5_9SPIR</name>
<dbReference type="InterPro" id="IPR033469">
    <property type="entry name" value="CYTH-like_dom_sf"/>
</dbReference>
<dbReference type="Pfam" id="PF01928">
    <property type="entry name" value="CYTH"/>
    <property type="match status" value="1"/>
</dbReference>
<sequence length="208" mass="23963">MCYINRMYEIELKAHVLDRKSVIQNLEKFAAFSGAVEKDDTYYSNTINGKSIKVRIRKETPFSTQEVPNAPQTTSQKSVIFTYKRKEILEKDGTTIEVNDEKELFLSDADAIEAFLFDTGFKTTLKKQKTVLSWHYDGANLELCHVARLGDFLEIEILSENNSEKTVSQSREKLLKMLSKCGIPEDKIENRYYSQMLGEKQETSVARH</sequence>
<gene>
    <name evidence="2" type="ORF">SAMN02745152_00904</name>
</gene>
<feature type="domain" description="CYTH" evidence="1">
    <location>
        <begin position="7"/>
        <end position="199"/>
    </location>
</feature>
<protein>
    <submittedName>
        <fullName evidence="2">Adenylate cyclase, class 2</fullName>
    </submittedName>
</protein>
<dbReference type="Proteomes" id="UP000190395">
    <property type="component" value="Unassembled WGS sequence"/>
</dbReference>
<dbReference type="EMBL" id="FUXC01000004">
    <property type="protein sequence ID" value="SJZ67589.1"/>
    <property type="molecule type" value="Genomic_DNA"/>
</dbReference>
<dbReference type="AlphaFoldDB" id="A0A1T4MKN5"/>
<organism evidence="2 3">
    <name type="scientific">Treponema berlinense</name>
    <dbReference type="NCBI Taxonomy" id="225004"/>
    <lineage>
        <taxon>Bacteria</taxon>
        <taxon>Pseudomonadati</taxon>
        <taxon>Spirochaetota</taxon>
        <taxon>Spirochaetia</taxon>
        <taxon>Spirochaetales</taxon>
        <taxon>Treponemataceae</taxon>
        <taxon>Treponema</taxon>
    </lineage>
</organism>
<dbReference type="STRING" id="225004.SAMN02745152_00904"/>
<dbReference type="PANTHER" id="PTHR21028:SF2">
    <property type="entry name" value="CYTH DOMAIN-CONTAINING PROTEIN"/>
    <property type="match status" value="1"/>
</dbReference>
<dbReference type="PANTHER" id="PTHR21028">
    <property type="entry name" value="SI:CH211-156B7.4"/>
    <property type="match status" value="1"/>
</dbReference>